<name>A0A4Q7JCP4_9PSEU</name>
<sequence length="152" mass="15837">MASVLAPPAKQAANLAEGDCVSMTGSGKELDLAKTDCAQPATPYVVVNKGEPRDGWGCSEGFYKLELPNRGGNLAFCFALNAKVGDCFDNVDGTEPPALVDCGRAAVKVVKTAPGMSVMGSECGEAADRYISYVLQGEQFSHVPGTICLDTL</sequence>
<protein>
    <submittedName>
        <fullName evidence="1">Uncharacterized protein</fullName>
    </submittedName>
</protein>
<proteinExistence type="predicted"/>
<keyword evidence="2" id="KW-1185">Reference proteome</keyword>
<organism evidence="1 2">
    <name type="scientific">Amycolatopsis suaedae</name>
    <dbReference type="NCBI Taxonomy" id="2510978"/>
    <lineage>
        <taxon>Bacteria</taxon>
        <taxon>Bacillati</taxon>
        <taxon>Actinomycetota</taxon>
        <taxon>Actinomycetes</taxon>
        <taxon>Pseudonocardiales</taxon>
        <taxon>Pseudonocardiaceae</taxon>
        <taxon>Amycolatopsis</taxon>
    </lineage>
</organism>
<dbReference type="Proteomes" id="UP000292003">
    <property type="component" value="Unassembled WGS sequence"/>
</dbReference>
<evidence type="ECO:0000313" key="2">
    <source>
        <dbReference type="Proteomes" id="UP000292003"/>
    </source>
</evidence>
<dbReference type="AlphaFoldDB" id="A0A4Q7JCP4"/>
<gene>
    <name evidence="1" type="ORF">EWH70_10200</name>
</gene>
<accession>A0A4Q7JCP4</accession>
<reference evidence="1 2" key="1">
    <citation type="submission" date="2019-02" db="EMBL/GenBank/DDBJ databases">
        <title>Draft genome sequence of Amycolatopsis sp. 8-3EHSu isolated from roots of Suaeda maritima.</title>
        <authorList>
            <person name="Duangmal K."/>
            <person name="Chantavorakit T."/>
        </authorList>
    </citation>
    <scope>NUCLEOTIDE SEQUENCE [LARGE SCALE GENOMIC DNA]</scope>
    <source>
        <strain evidence="1 2">8-3EHSu</strain>
    </source>
</reference>
<dbReference type="OrthoDB" id="3635048at2"/>
<evidence type="ECO:0000313" key="1">
    <source>
        <dbReference type="EMBL" id="RZQ64333.1"/>
    </source>
</evidence>
<dbReference type="EMBL" id="SFCC01000004">
    <property type="protein sequence ID" value="RZQ64333.1"/>
    <property type="molecule type" value="Genomic_DNA"/>
</dbReference>
<comment type="caution">
    <text evidence="1">The sequence shown here is derived from an EMBL/GenBank/DDBJ whole genome shotgun (WGS) entry which is preliminary data.</text>
</comment>